<dbReference type="GO" id="GO:0070009">
    <property type="term" value="F:serine-type aminopeptidase activity"/>
    <property type="evidence" value="ECO:0007669"/>
    <property type="project" value="UniProtKB-UniRule"/>
</dbReference>
<dbReference type="EMBL" id="QGDO01000005">
    <property type="protein sequence ID" value="PWJ40212.1"/>
    <property type="molecule type" value="Genomic_DNA"/>
</dbReference>
<name>A0A315Z7J7_SEDFL</name>
<gene>
    <name evidence="8" type="ORF">BC781_105280</name>
</gene>
<dbReference type="PANTHER" id="PTHR38469">
    <property type="entry name" value="PERIPLASMIC PEPTIDASE SUBFAMILY S1B"/>
    <property type="match status" value="1"/>
</dbReference>
<evidence type="ECO:0000256" key="4">
    <source>
        <dbReference type="ARBA" id="ARBA00022729"/>
    </source>
</evidence>
<dbReference type="AlphaFoldDB" id="A0A315Z7J7"/>
<keyword evidence="4 7" id="KW-0732">Signal</keyword>
<protein>
    <recommendedName>
        <fullName evidence="7">Dipeptidyl-peptidase</fullName>
        <ecNumber evidence="7">3.4.14.-</ecNumber>
    </recommendedName>
</protein>
<evidence type="ECO:0000256" key="2">
    <source>
        <dbReference type="ARBA" id="ARBA00022438"/>
    </source>
</evidence>
<reference evidence="8 9" key="1">
    <citation type="submission" date="2018-03" db="EMBL/GenBank/DDBJ databases">
        <title>Genomic Encyclopedia of Archaeal and Bacterial Type Strains, Phase II (KMG-II): from individual species to whole genera.</title>
        <authorList>
            <person name="Goeker M."/>
        </authorList>
    </citation>
    <scope>NUCLEOTIDE SEQUENCE [LARGE SCALE GENOMIC DNA]</scope>
    <source>
        <strain evidence="8 9">DSM 28229</strain>
    </source>
</reference>
<feature type="signal peptide" evidence="7">
    <location>
        <begin position="1"/>
        <end position="19"/>
    </location>
</feature>
<evidence type="ECO:0000256" key="6">
    <source>
        <dbReference type="ARBA" id="ARBA00022825"/>
    </source>
</evidence>
<sequence length="713" mass="82094">MKRVLLSAFLAIVSLNAFAHEGMWLPQLINQLNEADMQKNGFKLTAEDIYSINKSSMKDAVVWFGRGCTGEVVSDQGLLLTNHHCGYGQIQSHSTTEDNYLLDGFWANNQSEELANEGLTASFIVRIDDVTKKVLKGTNDGLSEEKRQEIIKKNIDKIVKKASKGNSYEIFIKPFFYGNEYYMFVMNTFKDIRLVGAPPSSIGKFGSDTDNWVWPRHTGDFSVFRIYANENNEPAEYSENNKPYKPAHHFPISLKGVKEGDFTMVYGFPGRTKQYIPSYGVSYVVDKANPVKIQMRDRALAVMKEAMDADEKVFIQYASKYARVANYWKKWIGESMGLERLGAIDRKKELESEFEALVKDRDEYKDVLPSLEKLYKDVEEYNFAYELFIEIFYYSPEALRYAYRFSNAVNGKSEMKEDEWSKEQDYLETQTERFFGNYNAKVDQKLFVVMMSMYAENISEDLKAPALKELEKTYNGDFEKMAEEIYSKSAFVSAERIKPYVNGEKEISELKNDPFYQLATGLESFYQLAIKPERNRLNAEIEKQMATYVKGQMELMPKKYWPDANSTLRVTYGKVEGSEPRDGMAYLPTTTLEGVVEKRVKTDDKKHEFYVPQRLVDLYNEKDYGRYAEDGKMIVCFTGSNHTTGGNSGSPVINGEGQLIGINFDRSWESTMSDIMFDPERCRNITVDIRYVLFVIDKYAGAKWLVDEMTIVE</sequence>
<dbReference type="InterPro" id="IPR009003">
    <property type="entry name" value="Peptidase_S1_PA"/>
</dbReference>
<dbReference type="RefSeq" id="WP_109620739.1">
    <property type="nucleotide sequence ID" value="NZ_QGDO01000005.1"/>
</dbReference>
<comment type="similarity">
    <text evidence="1 7">Belongs to the peptidase S46 family.</text>
</comment>
<dbReference type="EC" id="3.4.14.-" evidence="7"/>
<comment type="function">
    <text evidence="7">Catalyzes the removal of dipeptides from the N-terminus of oligopeptides.</text>
</comment>
<dbReference type="InterPro" id="IPR019500">
    <property type="entry name" value="Pep_S46"/>
</dbReference>
<dbReference type="GO" id="GO:0006508">
    <property type="term" value="P:proteolysis"/>
    <property type="evidence" value="ECO:0007669"/>
    <property type="project" value="UniProtKB-KW"/>
</dbReference>
<evidence type="ECO:0000256" key="7">
    <source>
        <dbReference type="RuleBase" id="RU366067"/>
    </source>
</evidence>
<keyword evidence="9" id="KW-1185">Reference proteome</keyword>
<keyword evidence="2 7" id="KW-0031">Aminopeptidase</keyword>
<feature type="chain" id="PRO_5022994209" description="Dipeptidyl-peptidase" evidence="7">
    <location>
        <begin position="20"/>
        <end position="713"/>
    </location>
</feature>
<dbReference type="SUPFAM" id="SSF50494">
    <property type="entry name" value="Trypsin-like serine proteases"/>
    <property type="match status" value="1"/>
</dbReference>
<dbReference type="InterPro" id="IPR043504">
    <property type="entry name" value="Peptidase_S1_PA_chymotrypsin"/>
</dbReference>
<accession>A0A315Z7J7</accession>
<evidence type="ECO:0000256" key="1">
    <source>
        <dbReference type="ARBA" id="ARBA00010491"/>
    </source>
</evidence>
<dbReference type="OrthoDB" id="9805367at2"/>
<proteinExistence type="inferred from homology"/>
<comment type="caution">
    <text evidence="8">The sequence shown here is derived from an EMBL/GenBank/DDBJ whole genome shotgun (WGS) entry which is preliminary data.</text>
</comment>
<keyword evidence="6 7" id="KW-0720">Serine protease</keyword>
<dbReference type="GO" id="GO:0043171">
    <property type="term" value="P:peptide catabolic process"/>
    <property type="evidence" value="ECO:0007669"/>
    <property type="project" value="UniProtKB-UniRule"/>
</dbReference>
<dbReference type="Gene3D" id="2.40.10.10">
    <property type="entry name" value="Trypsin-like serine proteases"/>
    <property type="match status" value="1"/>
</dbReference>
<evidence type="ECO:0000313" key="9">
    <source>
        <dbReference type="Proteomes" id="UP000245535"/>
    </source>
</evidence>
<evidence type="ECO:0000313" key="8">
    <source>
        <dbReference type="EMBL" id="PWJ40212.1"/>
    </source>
</evidence>
<keyword evidence="3 7" id="KW-0645">Protease</keyword>
<dbReference type="Pfam" id="PF10459">
    <property type="entry name" value="Peptidase_S46"/>
    <property type="match status" value="1"/>
</dbReference>
<dbReference type="GO" id="GO:0008239">
    <property type="term" value="F:dipeptidyl-peptidase activity"/>
    <property type="evidence" value="ECO:0007669"/>
    <property type="project" value="UniProtKB-UniRule"/>
</dbReference>
<evidence type="ECO:0000256" key="3">
    <source>
        <dbReference type="ARBA" id="ARBA00022670"/>
    </source>
</evidence>
<dbReference type="PANTHER" id="PTHR38469:SF1">
    <property type="entry name" value="PERIPLASMIC PEPTIDASE SUBFAMILY S1B"/>
    <property type="match status" value="1"/>
</dbReference>
<evidence type="ECO:0000256" key="5">
    <source>
        <dbReference type="ARBA" id="ARBA00022801"/>
    </source>
</evidence>
<dbReference type="Proteomes" id="UP000245535">
    <property type="component" value="Unassembled WGS sequence"/>
</dbReference>
<organism evidence="8 9">
    <name type="scientific">Sediminitomix flava</name>
    <dbReference type="NCBI Taxonomy" id="379075"/>
    <lineage>
        <taxon>Bacteria</taxon>
        <taxon>Pseudomonadati</taxon>
        <taxon>Bacteroidota</taxon>
        <taxon>Cytophagia</taxon>
        <taxon>Cytophagales</taxon>
        <taxon>Flammeovirgaceae</taxon>
        <taxon>Sediminitomix</taxon>
    </lineage>
</organism>
<keyword evidence="5 7" id="KW-0378">Hydrolase</keyword>